<evidence type="ECO:0000313" key="8">
    <source>
        <dbReference type="Proteomes" id="UP001139319"/>
    </source>
</evidence>
<dbReference type="PIRSF" id="PIRSF006157">
    <property type="entry name" value="Doxgns_DODA"/>
    <property type="match status" value="1"/>
</dbReference>
<dbReference type="Gene3D" id="3.40.830.10">
    <property type="entry name" value="LigB-like"/>
    <property type="match status" value="1"/>
</dbReference>
<dbReference type="GO" id="GO:0008270">
    <property type="term" value="F:zinc ion binding"/>
    <property type="evidence" value="ECO:0007669"/>
    <property type="project" value="InterPro"/>
</dbReference>
<dbReference type="InterPro" id="IPR004183">
    <property type="entry name" value="Xdiol_dOase_suB"/>
</dbReference>
<dbReference type="PANTHER" id="PTHR30096:SF0">
    <property type="entry name" value="4,5-DOPA DIOXYGENASE EXTRADIOL-LIKE PROTEIN"/>
    <property type="match status" value="1"/>
</dbReference>
<comment type="caution">
    <text evidence="7">The sequence shown here is derived from an EMBL/GenBank/DDBJ whole genome shotgun (WGS) entry which is preliminary data.</text>
</comment>
<evidence type="ECO:0000256" key="1">
    <source>
        <dbReference type="ARBA" id="ARBA00001947"/>
    </source>
</evidence>
<name>A0A9X2KRZ6_9GAMM</name>
<evidence type="ECO:0000256" key="5">
    <source>
        <dbReference type="ARBA" id="ARBA00023002"/>
    </source>
</evidence>
<dbReference type="Pfam" id="PF02900">
    <property type="entry name" value="LigB"/>
    <property type="match status" value="1"/>
</dbReference>
<dbReference type="CDD" id="cd07363">
    <property type="entry name" value="45_DOPA_Dioxygenase"/>
    <property type="match status" value="1"/>
</dbReference>
<proteinExistence type="inferred from homology"/>
<protein>
    <submittedName>
        <fullName evidence="7">Dioxygenase</fullName>
    </submittedName>
</protein>
<evidence type="ECO:0000259" key="6">
    <source>
        <dbReference type="Pfam" id="PF02900"/>
    </source>
</evidence>
<comment type="cofactor">
    <cofactor evidence="1">
        <name>Zn(2+)</name>
        <dbReference type="ChEBI" id="CHEBI:29105"/>
    </cofactor>
</comment>
<evidence type="ECO:0000313" key="7">
    <source>
        <dbReference type="EMBL" id="MCP8897689.1"/>
    </source>
</evidence>
<keyword evidence="4" id="KW-0862">Zinc</keyword>
<dbReference type="AlphaFoldDB" id="A0A9X2KRZ6"/>
<feature type="domain" description="Extradiol ring-cleavage dioxygenase class III enzyme subunit B" evidence="6">
    <location>
        <begin position="37"/>
        <end position="244"/>
    </location>
</feature>
<keyword evidence="5" id="KW-0560">Oxidoreductase</keyword>
<gene>
    <name evidence="7" type="ORF">M6D89_00095</name>
</gene>
<organism evidence="7 8">
    <name type="scientific">Gilvimarinus xylanilyticus</name>
    <dbReference type="NCBI Taxonomy" id="2944139"/>
    <lineage>
        <taxon>Bacteria</taxon>
        <taxon>Pseudomonadati</taxon>
        <taxon>Pseudomonadota</taxon>
        <taxon>Gammaproteobacteria</taxon>
        <taxon>Cellvibrionales</taxon>
        <taxon>Cellvibrionaceae</taxon>
        <taxon>Gilvimarinus</taxon>
    </lineage>
</organism>
<accession>A0A9X2KRZ6</accession>
<dbReference type="EMBL" id="JAMFTH010000001">
    <property type="protein sequence ID" value="MCP8897689.1"/>
    <property type="molecule type" value="Genomic_DNA"/>
</dbReference>
<dbReference type="RefSeq" id="WP_253965992.1">
    <property type="nucleotide sequence ID" value="NZ_JAMFTH010000001.1"/>
</dbReference>
<dbReference type="SUPFAM" id="SSF53213">
    <property type="entry name" value="LigB-like"/>
    <property type="match status" value="1"/>
</dbReference>
<reference evidence="7" key="1">
    <citation type="submission" date="2022-05" db="EMBL/GenBank/DDBJ databases">
        <authorList>
            <person name="Sun H.-N."/>
        </authorList>
    </citation>
    <scope>NUCLEOTIDE SEQUENCE</scope>
    <source>
        <strain evidence="7">HB14</strain>
    </source>
</reference>
<dbReference type="GO" id="GO:0008198">
    <property type="term" value="F:ferrous iron binding"/>
    <property type="evidence" value="ECO:0007669"/>
    <property type="project" value="InterPro"/>
</dbReference>
<keyword evidence="3" id="KW-0479">Metal-binding</keyword>
<evidence type="ECO:0000256" key="4">
    <source>
        <dbReference type="ARBA" id="ARBA00022833"/>
    </source>
</evidence>
<evidence type="ECO:0000256" key="2">
    <source>
        <dbReference type="ARBA" id="ARBA00007581"/>
    </source>
</evidence>
<sequence length="267" mass="29559">MAKQPHVAFISHGGGPLPLLGDVAHAQLVTYLQKLSRELPKPRAILVISAHWEAPVFTVSSGALPGLAYDYYGFPAAAYQIRYPCAGEPSLAHQVADALQAFGLEVALDDERRLDHGVFVPLKIMYPNANIPVVQLSLKQGLDTAAHLALGEALQGLNYDGLLVLGSGFSFHNMREFFNSDPEAEQKNRAFADWLKQVCTNTQLTARERQEQWLQWQQAPQARFCHPREEHLLPLLSCTALAGRAADRYSEVSILNKTAAMLEWHVP</sequence>
<keyword evidence="8" id="KW-1185">Reference proteome</keyword>
<dbReference type="GO" id="GO:0016702">
    <property type="term" value="F:oxidoreductase activity, acting on single donors with incorporation of molecular oxygen, incorporation of two atoms of oxygen"/>
    <property type="evidence" value="ECO:0007669"/>
    <property type="project" value="UniProtKB-ARBA"/>
</dbReference>
<evidence type="ECO:0000256" key="3">
    <source>
        <dbReference type="ARBA" id="ARBA00022723"/>
    </source>
</evidence>
<reference evidence="7" key="2">
    <citation type="submission" date="2023-01" db="EMBL/GenBank/DDBJ databases">
        <title>Gilvimarinus xylanilyticus HB14 isolated from Caulerpa lentillifera aquaculture base in Hainan, China.</title>
        <authorList>
            <person name="Zhang Y.-J."/>
        </authorList>
    </citation>
    <scope>NUCLEOTIDE SEQUENCE</scope>
    <source>
        <strain evidence="7">HB14</strain>
    </source>
</reference>
<dbReference type="InterPro" id="IPR014436">
    <property type="entry name" value="Extradiol_dOase_DODA"/>
</dbReference>
<dbReference type="Proteomes" id="UP001139319">
    <property type="component" value="Unassembled WGS sequence"/>
</dbReference>
<dbReference type="PANTHER" id="PTHR30096">
    <property type="entry name" value="4,5-DOPA DIOXYGENASE EXTRADIOL-LIKE PROTEIN"/>
    <property type="match status" value="1"/>
</dbReference>
<comment type="similarity">
    <text evidence="2">Belongs to the DODA-type extradiol aromatic ring-opening dioxygenase family.</text>
</comment>
<keyword evidence="7" id="KW-0223">Dioxygenase</keyword>